<evidence type="ECO:0000256" key="1">
    <source>
        <dbReference type="SAM" id="Phobius"/>
    </source>
</evidence>
<keyword evidence="3" id="KW-1185">Reference proteome</keyword>
<sequence length="146" mass="16106">MEKILSRINLAGWVYSLLASIGYVIVYPPGPTLASMLSAKLNLGIKASGVFLAFMMCKQIRQVLVWPLVCISLLTLGKFYLNTIVFVHMVPKGFTFGQSCADWWHMNAAKPPSAVGIILPGLFTIISLVFWSAYGLLTLRPVEKRG</sequence>
<accession>B9XT28</accession>
<feature type="transmembrane region" description="Helical" evidence="1">
    <location>
        <begin position="12"/>
        <end position="30"/>
    </location>
</feature>
<proteinExistence type="predicted"/>
<keyword evidence="1" id="KW-1133">Transmembrane helix</keyword>
<protein>
    <submittedName>
        <fullName evidence="2">Uncharacterized protein</fullName>
    </submittedName>
</protein>
<name>B9XT28_PEDPL</name>
<dbReference type="AlphaFoldDB" id="B9XT28"/>
<feature type="transmembrane region" description="Helical" evidence="1">
    <location>
        <begin position="114"/>
        <end position="137"/>
    </location>
</feature>
<dbReference type="EMBL" id="ABOX02000094">
    <property type="protein sequence ID" value="EEF57002.1"/>
    <property type="molecule type" value="Genomic_DNA"/>
</dbReference>
<dbReference type="STRING" id="320771.Cflav_PD0047"/>
<comment type="caution">
    <text evidence="2">The sequence shown here is derived from an EMBL/GenBank/DDBJ whole genome shotgun (WGS) entry which is preliminary data.</text>
</comment>
<dbReference type="RefSeq" id="WP_007418961.1">
    <property type="nucleotide sequence ID" value="NZ_ABOX02000094.1"/>
</dbReference>
<organism evidence="2 3">
    <name type="scientific">Pedosphaera parvula (strain Ellin514)</name>
    <dbReference type="NCBI Taxonomy" id="320771"/>
    <lineage>
        <taxon>Bacteria</taxon>
        <taxon>Pseudomonadati</taxon>
        <taxon>Verrucomicrobiota</taxon>
        <taxon>Pedosphaerae</taxon>
        <taxon>Pedosphaerales</taxon>
        <taxon>Pedosphaeraceae</taxon>
        <taxon>Pedosphaera</taxon>
    </lineage>
</organism>
<feature type="transmembrane region" description="Helical" evidence="1">
    <location>
        <begin position="63"/>
        <end position="81"/>
    </location>
</feature>
<evidence type="ECO:0000313" key="3">
    <source>
        <dbReference type="Proteomes" id="UP000003688"/>
    </source>
</evidence>
<gene>
    <name evidence="2" type="ORF">Cflav_PD0047</name>
</gene>
<feature type="transmembrane region" description="Helical" evidence="1">
    <location>
        <begin position="36"/>
        <end position="56"/>
    </location>
</feature>
<evidence type="ECO:0000313" key="2">
    <source>
        <dbReference type="EMBL" id="EEF57002.1"/>
    </source>
</evidence>
<keyword evidence="1" id="KW-0472">Membrane</keyword>
<reference evidence="2 3" key="1">
    <citation type="journal article" date="2011" name="J. Bacteriol.">
        <title>Genome sequence of 'Pedosphaera parvula' Ellin514, an aerobic Verrucomicrobial isolate from pasture soil.</title>
        <authorList>
            <person name="Kant R."/>
            <person name="van Passel M.W."/>
            <person name="Sangwan P."/>
            <person name="Palva A."/>
            <person name="Lucas S."/>
            <person name="Copeland A."/>
            <person name="Lapidus A."/>
            <person name="Glavina Del Rio T."/>
            <person name="Dalin E."/>
            <person name="Tice H."/>
            <person name="Bruce D."/>
            <person name="Goodwin L."/>
            <person name="Pitluck S."/>
            <person name="Chertkov O."/>
            <person name="Larimer F.W."/>
            <person name="Land M.L."/>
            <person name="Hauser L."/>
            <person name="Brettin T.S."/>
            <person name="Detter J.C."/>
            <person name="Han S."/>
            <person name="de Vos W.M."/>
            <person name="Janssen P.H."/>
            <person name="Smidt H."/>
        </authorList>
    </citation>
    <scope>NUCLEOTIDE SEQUENCE [LARGE SCALE GENOMIC DNA]</scope>
    <source>
        <strain evidence="2 3">Ellin514</strain>
    </source>
</reference>
<keyword evidence="1" id="KW-0812">Transmembrane</keyword>
<dbReference type="Proteomes" id="UP000003688">
    <property type="component" value="Unassembled WGS sequence"/>
</dbReference>